<comment type="caution">
    <text evidence="2">The sequence shown here is derived from an EMBL/GenBank/DDBJ whole genome shotgun (WGS) entry which is preliminary data.</text>
</comment>
<feature type="transmembrane region" description="Helical" evidence="1">
    <location>
        <begin position="30"/>
        <end position="49"/>
    </location>
</feature>
<reference evidence="2 3" key="1">
    <citation type="submission" date="2019-11" db="EMBL/GenBank/DDBJ databases">
        <title>Winogradskyella ouciana sp. nov., isolated from the hadal seawater of the Mariana Trench.</title>
        <authorList>
            <person name="Liu R."/>
        </authorList>
    </citation>
    <scope>NUCLEOTIDE SEQUENCE [LARGE SCALE GENOMIC DNA]</scope>
    <source>
        <strain evidence="2 3">ZXX205</strain>
    </source>
</reference>
<protein>
    <recommendedName>
        <fullName evidence="4">Chain length determinant protein</fullName>
    </recommendedName>
</protein>
<feature type="transmembrane region" description="Helical" evidence="1">
    <location>
        <begin position="55"/>
        <end position="73"/>
    </location>
</feature>
<keyword evidence="1" id="KW-1133">Transmembrane helix</keyword>
<keyword evidence="1" id="KW-0812">Transmembrane</keyword>
<evidence type="ECO:0000313" key="2">
    <source>
        <dbReference type="EMBL" id="MTE27194.1"/>
    </source>
</evidence>
<feature type="transmembrane region" description="Helical" evidence="1">
    <location>
        <begin position="321"/>
        <end position="340"/>
    </location>
</feature>
<sequence>MSDKLPENTKTEEVDLGQLFNVIGRLFEKLFLFIGKILKGLFSILIYALKPIVNNFKVIAIALMAAAVIGFFAEKFKKPVYTSSMLVKPYFDSKYQLANNVNYFNALIGSENLKELSSVFEIDTTTASELMGFDIEIGPETGNDLLKEYNDYIKQIDSTLAKDMTYEEYVDNRDILSGSIFSIKAKSKASDIFTSLERGFVKTFENEYSEKLKEIRDKSIEIKTRAYKSELKRIDSLQKIYFDVLTTESESDKVSIGLNGMIPLTNQKTTTREYELFQKEMVIRDSLKILEQELIKNNDFYDILSGFEDVGTIEKSFLERYTILFPALTMLFIILGYIMLKTFQYIKNYE</sequence>
<dbReference type="Proteomes" id="UP000447545">
    <property type="component" value="Unassembled WGS sequence"/>
</dbReference>
<proteinExistence type="predicted"/>
<dbReference type="EMBL" id="WJYA01000005">
    <property type="protein sequence ID" value="MTE27194.1"/>
    <property type="molecule type" value="Genomic_DNA"/>
</dbReference>
<dbReference type="AlphaFoldDB" id="A0A7K1GFF0"/>
<name>A0A7K1GFF0_9FLAO</name>
<dbReference type="RefSeq" id="WP_155089207.1">
    <property type="nucleotide sequence ID" value="NZ_WJYA01000005.1"/>
</dbReference>
<keyword evidence="3" id="KW-1185">Reference proteome</keyword>
<evidence type="ECO:0000313" key="3">
    <source>
        <dbReference type="Proteomes" id="UP000447545"/>
    </source>
</evidence>
<gene>
    <name evidence="2" type="ORF">F1003_09680</name>
</gene>
<accession>A0A7K1GFF0</accession>
<evidence type="ECO:0000256" key="1">
    <source>
        <dbReference type="SAM" id="Phobius"/>
    </source>
</evidence>
<keyword evidence="1" id="KW-0472">Membrane</keyword>
<evidence type="ECO:0008006" key="4">
    <source>
        <dbReference type="Google" id="ProtNLM"/>
    </source>
</evidence>
<organism evidence="2 3">
    <name type="scientific">Winogradskyella ouciana</name>
    <dbReference type="NCBI Taxonomy" id="2608631"/>
    <lineage>
        <taxon>Bacteria</taxon>
        <taxon>Pseudomonadati</taxon>
        <taxon>Bacteroidota</taxon>
        <taxon>Flavobacteriia</taxon>
        <taxon>Flavobacteriales</taxon>
        <taxon>Flavobacteriaceae</taxon>
        <taxon>Winogradskyella</taxon>
    </lineage>
</organism>